<feature type="non-terminal residue" evidence="4">
    <location>
        <position position="231"/>
    </location>
</feature>
<keyword evidence="1" id="KW-0547">Nucleotide-binding</keyword>
<dbReference type="EMBL" id="JAUCGM010000844">
    <property type="protein sequence ID" value="MDM8563742.1"/>
    <property type="molecule type" value="Genomic_DNA"/>
</dbReference>
<dbReference type="SMART" id="SM00382">
    <property type="entry name" value="AAA"/>
    <property type="match status" value="1"/>
</dbReference>
<evidence type="ECO:0000256" key="1">
    <source>
        <dbReference type="ARBA" id="ARBA00022741"/>
    </source>
</evidence>
<keyword evidence="2 4" id="KW-0067">ATP-binding</keyword>
<dbReference type="InterPro" id="IPR003439">
    <property type="entry name" value="ABC_transporter-like_ATP-bd"/>
</dbReference>
<dbReference type="SUPFAM" id="SSF52540">
    <property type="entry name" value="P-loop containing nucleoside triphosphate hydrolases"/>
    <property type="match status" value="1"/>
</dbReference>
<accession>A0ABT7VW01</accession>
<dbReference type="PROSITE" id="PS50893">
    <property type="entry name" value="ABC_TRANSPORTER_2"/>
    <property type="match status" value="1"/>
</dbReference>
<proteinExistence type="predicted"/>
<dbReference type="Proteomes" id="UP001171945">
    <property type="component" value="Unassembled WGS sequence"/>
</dbReference>
<name>A0ABT7VW01_9GAMM</name>
<dbReference type="PROSITE" id="PS00211">
    <property type="entry name" value="ABC_TRANSPORTER_1"/>
    <property type="match status" value="1"/>
</dbReference>
<evidence type="ECO:0000259" key="3">
    <source>
        <dbReference type="PROSITE" id="PS50893"/>
    </source>
</evidence>
<feature type="domain" description="ABC transporter" evidence="3">
    <location>
        <begin position="10"/>
        <end position="229"/>
    </location>
</feature>
<dbReference type="Pfam" id="PF00005">
    <property type="entry name" value="ABC_tran"/>
    <property type="match status" value="1"/>
</dbReference>
<sequence>MMSSMELSFLTAESLKIQRGEGEGAKLILNGEAKCTFTIKTGQFYYLTGPSGVGKSTLLSSLARLHPLRAGVLRLHDIRHTEIAIARWRSEIALLPQSSVIMSGTIADNLLYPLQTFRIQKERLNERQESLPNVETLERELYSVGLDDIPLEREATSLSGGQQARLALIRLLLTKPKLMLADEPIAGVDEAAAELVFNRLYQFCEAGGAVIMTSHLYDNRIGNAQIRLDGQ</sequence>
<gene>
    <name evidence="4" type="ORF">QUF54_10355</name>
</gene>
<comment type="caution">
    <text evidence="4">The sequence shown here is derived from an EMBL/GenBank/DDBJ whole genome shotgun (WGS) entry which is preliminary data.</text>
</comment>
<dbReference type="InterPro" id="IPR003593">
    <property type="entry name" value="AAA+_ATPase"/>
</dbReference>
<organism evidence="4 5">
    <name type="scientific">Candidatus Marithioploca araucensis</name>
    <dbReference type="NCBI Taxonomy" id="70273"/>
    <lineage>
        <taxon>Bacteria</taxon>
        <taxon>Pseudomonadati</taxon>
        <taxon>Pseudomonadota</taxon>
        <taxon>Gammaproteobacteria</taxon>
        <taxon>Thiotrichales</taxon>
        <taxon>Thiotrichaceae</taxon>
        <taxon>Candidatus Marithioploca</taxon>
    </lineage>
</organism>
<reference evidence="4" key="1">
    <citation type="submission" date="2023-06" db="EMBL/GenBank/DDBJ databases">
        <title>Uncultivated large filamentous bacteria from sulfidic sediments reveal new species and different genomic features in energy metabolism and defense.</title>
        <authorList>
            <person name="Fonseca A."/>
        </authorList>
    </citation>
    <scope>NUCLEOTIDE SEQUENCE</scope>
    <source>
        <strain evidence="4">HSG4</strain>
    </source>
</reference>
<dbReference type="PANTHER" id="PTHR43119">
    <property type="entry name" value="ABC TRANSPORT PROTEIN ATP-BINDING COMPONENT-RELATED"/>
    <property type="match status" value="1"/>
</dbReference>
<keyword evidence="5" id="KW-1185">Reference proteome</keyword>
<dbReference type="InterPro" id="IPR017871">
    <property type="entry name" value="ABC_transporter-like_CS"/>
</dbReference>
<dbReference type="PANTHER" id="PTHR43119:SF1">
    <property type="entry name" value="ABC TRANSPORTER DOMAIN-CONTAINING PROTEIN"/>
    <property type="match status" value="1"/>
</dbReference>
<dbReference type="GO" id="GO:0005524">
    <property type="term" value="F:ATP binding"/>
    <property type="evidence" value="ECO:0007669"/>
    <property type="project" value="UniProtKB-KW"/>
</dbReference>
<evidence type="ECO:0000313" key="4">
    <source>
        <dbReference type="EMBL" id="MDM8563742.1"/>
    </source>
</evidence>
<protein>
    <submittedName>
        <fullName evidence="4">ATP-binding cassette domain-containing protein</fullName>
    </submittedName>
</protein>
<evidence type="ECO:0000256" key="2">
    <source>
        <dbReference type="ARBA" id="ARBA00022840"/>
    </source>
</evidence>
<dbReference type="Gene3D" id="3.40.50.300">
    <property type="entry name" value="P-loop containing nucleotide triphosphate hydrolases"/>
    <property type="match status" value="1"/>
</dbReference>
<dbReference type="InterPro" id="IPR027417">
    <property type="entry name" value="P-loop_NTPase"/>
</dbReference>
<evidence type="ECO:0000313" key="5">
    <source>
        <dbReference type="Proteomes" id="UP001171945"/>
    </source>
</evidence>